<dbReference type="Proteomes" id="UP001314635">
    <property type="component" value="Unassembled WGS sequence"/>
</dbReference>
<comment type="caution">
    <text evidence="1">The sequence shown here is derived from an EMBL/GenBank/DDBJ whole genome shotgun (WGS) entry which is preliminary data.</text>
</comment>
<organism evidence="1 2">
    <name type="scientific">Bradyrhizobium denitrificans</name>
    <dbReference type="NCBI Taxonomy" id="2734912"/>
    <lineage>
        <taxon>Bacteria</taxon>
        <taxon>Pseudomonadati</taxon>
        <taxon>Pseudomonadota</taxon>
        <taxon>Alphaproteobacteria</taxon>
        <taxon>Hyphomicrobiales</taxon>
        <taxon>Nitrobacteraceae</taxon>
        <taxon>Bradyrhizobium</taxon>
    </lineage>
</organism>
<reference evidence="2" key="1">
    <citation type="journal article" date="2021" name="ISME J.">
        <title>Evolutionary origin and ecological implication of a unique nif island in free-living Bradyrhizobium lineages.</title>
        <authorList>
            <person name="Tao J."/>
        </authorList>
    </citation>
    <scope>NUCLEOTIDE SEQUENCE [LARGE SCALE GENOMIC DNA]</scope>
    <source>
        <strain evidence="2">SZCCT0094</strain>
    </source>
</reference>
<protein>
    <submittedName>
        <fullName evidence="1">Uncharacterized protein</fullName>
    </submittedName>
</protein>
<proteinExistence type="predicted"/>
<name>A0ABS5GBM1_9BRAD</name>
<dbReference type="EMBL" id="JAFCLK010000022">
    <property type="protein sequence ID" value="MBR1138653.1"/>
    <property type="molecule type" value="Genomic_DNA"/>
</dbReference>
<evidence type="ECO:0000313" key="1">
    <source>
        <dbReference type="EMBL" id="MBR1138653.1"/>
    </source>
</evidence>
<sequence length="112" mass="12139">MLSSVVLLTDLLIANPADAHEAGSSPGGRAPFTATLSNLSPLAFGMDVGETSRALAQPLIYVKGSPGNETYLALRNLGGSGLVPHRHRLFLKFRNGRLSGWKEDYGTNWMWR</sequence>
<evidence type="ECO:0000313" key="2">
    <source>
        <dbReference type="Proteomes" id="UP001314635"/>
    </source>
</evidence>
<accession>A0ABS5GBM1</accession>
<gene>
    <name evidence="1" type="ORF">JQ619_23080</name>
</gene>
<keyword evidence="2" id="KW-1185">Reference proteome</keyword>